<feature type="domain" description="E3 ubiquitin-protein ligase listerin ubiquitin conjugating" evidence="5">
    <location>
        <begin position="1765"/>
        <end position="1846"/>
    </location>
</feature>
<evidence type="ECO:0000313" key="7">
    <source>
        <dbReference type="Proteomes" id="UP001556367"/>
    </source>
</evidence>
<feature type="domain" description="E3 ubiquitin-protein ligase listerin HEAT repeat region" evidence="4">
    <location>
        <begin position="1542"/>
        <end position="1751"/>
    </location>
</feature>
<evidence type="ECO:0000259" key="5">
    <source>
        <dbReference type="Pfam" id="PF23009"/>
    </source>
</evidence>
<feature type="compositionally biased region" description="Polar residues" evidence="2">
    <location>
        <begin position="1"/>
        <end position="13"/>
    </location>
</feature>
<sequence>MVKGNSKSSASSGTRKKHARKATGPDGDDDSKSGQQSRSAQPTKGKDGKKLSKAALKAAKEARPKVYIPPQRPVNANPDPLDTDTTGLVHRLPPDLVVVLRSLGKKAAVTRVRALEELQEKWVNEENIVAVIDMLPVWLHHAPGFFVHANRRLRQLSASLHASLLRMPDVRNEICAALRNSALSGRALGPSCLLAHDVDRVVASAAFSSWTALVNQLSISTQNESSEDDIPTPFTHIVNLLVEFCTRVLIEPLSVYTELTPSHVPTFSGDGQSSGRSSVTGSRAPTPAHAKKGKDAAKGAAASVKGKQKAVTPVIASKTLQRPDLNVSAPDADVDFETDGDRAARLRVATLGSIRWLVNECTSRAVAFPPSLANLLSTPMLWSALCAASRSPFPTGAASHSEEESSSDEDGDGDGDHGSERAGRVSAQDAESLGYGQPIVRRAAWGLAAALIVWAGDRHQATTTEDTSSQDILPLLSKVVLRCAWIESDPLVFAGGVISGVLGVLKAIPRVWEFEVGAEAPHFSLGSSPAYQSFLHFLSEGCAPASPEQAYPAVVLVLASLPSGIYCVHNEEALAADHVGDDEQTKFIPLPDVITLFEAFWTSLGSRALTGVLHVQRALAHAAFLAAFVECLALIARRTERDPTNDHGDANRNLEAVVTTQFPKTLHELASGRLIVPPATAGAELARGIKMLHNVGKLDGAGDGDLSSVALDSLSQAMRALTVDRIGKTVQPDDAAHDEVGAWTLVLGILNAFAVAFSGEGSPKPDAGAPPRSNVAAAAKTDKILDEVLQGCVFACEGGLTMNSGDLNAEVVVKDAIASAVHPLAMALEIFGSRIFGDDSLAKRVDDVIETRLETLVLVSPAPLLAYLQKRDEQRAIGLWRQLLQCIAKQINSADGRSERIRGILSFWLDATRTGKLPPHLKLQATELDQSALSAVDACLSDGGADAPTEQRRIVIQIVQARDFFLSPNGFVSLLDRVGTFLKSEVDLALRSQEPITSTKFDFPLQVLQAVSTGDAESVKPFASKLAQESLPSVFLLGSLLPKCTSRDDDVEPQLNNAQAQIARSIILFWIPVMGEELQKEVELGLKTHLRELLVDTEARPRPQDILSVVLDDLQGLRMDFLADFLPSQQQLLSELNAAIPRNVISPALAVIDPLVPPDDSATRILPQSALATRYRSYTRVFEALISYFDRDPDAVGGNAWIARHLFEIMIYEEDRRNMGLISSTNLASAPKSIIESMLPKVVISLRKSVLQAAEKGSYDAAFADSTQSVHRMVAEVLKDTVASDVTRDVRVLHRLLVYVFHGLEKDEGEQWVGFARKVEKTAPESSMAIILAITQSEVEPTRLDRYRNELAASLSGIPARKANKDGLLMLRKLAVAAPHPESDLVFLPQQRAVQLVKACQQWVLADGDDDDDEGGLSEAVESAMTLTFLHVAPILQNIPGSHWDMIYDVIESNLEACDLQDQTTLTTMARTLRLVQSIEDLSSTNKALRSHWVERRSPVLTALKAYAQTKIDPENRAVPTSLCLELVLALLEDAPSSFFDEMTLPQTCHLLQHPSIRSQKMSYNLLQAAAKKRTEHFVLEAGVNVDDDFTADLPMELIELVSCHVEIGQDEPVIFGNLLAWMVLFDLFQDSSQRVKASYVSQLRTMGIISDYLLPNVFHLLSLDEGPNQAFKLDPWAVDEFYVSHYETGTDFAPQAFAAHLFYRALSIIPSLVHSWILDCKDRRLSAAVTTYTSQHFSPVLIRSELIRVKEPDVATDLADENFTIKVAINANEITVLYNVDEHQLEIRLKIPQDWPLHRIEVKDVQRYGVDDRRWRAWILGVQQTVWSQNGRIIDALGLFKKNVSLHFSGQTECAICYSIISVVDGALPRKPCNTCKNRFHASCLFKPYIKLSTVSL</sequence>
<reference evidence="7" key="1">
    <citation type="submission" date="2024-06" db="EMBL/GenBank/DDBJ databases">
        <title>Multi-omics analyses provide insights into the biosynthesis of the anticancer antibiotic pleurotin in Hohenbuehelia grisea.</title>
        <authorList>
            <person name="Weaver J.A."/>
            <person name="Alberti F."/>
        </authorList>
    </citation>
    <scope>NUCLEOTIDE SEQUENCE [LARGE SCALE GENOMIC DNA]</scope>
    <source>
        <strain evidence="7">T-177</strain>
    </source>
</reference>
<dbReference type="PANTHER" id="PTHR12389:SF0">
    <property type="entry name" value="E3 UBIQUITIN-PROTEIN LIGASE LISTERIN"/>
    <property type="match status" value="1"/>
</dbReference>
<feature type="compositionally biased region" description="Polar residues" evidence="2">
    <location>
        <begin position="265"/>
        <end position="283"/>
    </location>
</feature>
<feature type="compositionally biased region" description="Acidic residues" evidence="2">
    <location>
        <begin position="404"/>
        <end position="413"/>
    </location>
</feature>
<dbReference type="Pfam" id="PF23009">
    <property type="entry name" value="UBC_like"/>
    <property type="match status" value="1"/>
</dbReference>
<organism evidence="6 7">
    <name type="scientific">Hohenbuehelia grisea</name>
    <dbReference type="NCBI Taxonomy" id="104357"/>
    <lineage>
        <taxon>Eukaryota</taxon>
        <taxon>Fungi</taxon>
        <taxon>Dikarya</taxon>
        <taxon>Basidiomycota</taxon>
        <taxon>Agaricomycotina</taxon>
        <taxon>Agaricomycetes</taxon>
        <taxon>Agaricomycetidae</taxon>
        <taxon>Agaricales</taxon>
        <taxon>Pleurotineae</taxon>
        <taxon>Pleurotaceae</taxon>
        <taxon>Hohenbuehelia</taxon>
    </lineage>
</organism>
<name>A0ABR3JS83_9AGAR</name>
<dbReference type="Gene3D" id="3.30.40.10">
    <property type="entry name" value="Zinc/RING finger domain, C3HC4 (zinc finger)"/>
    <property type="match status" value="1"/>
</dbReference>
<feature type="region of interest" description="Disordered" evidence="2">
    <location>
        <begin position="393"/>
        <end position="429"/>
    </location>
</feature>
<dbReference type="InterPro" id="IPR054477">
    <property type="entry name" value="LTN1_E3_ligase_6th"/>
</dbReference>
<accession>A0ABR3JS83</accession>
<dbReference type="EMBL" id="JASNQZ010000004">
    <property type="protein sequence ID" value="KAL0957941.1"/>
    <property type="molecule type" value="Genomic_DNA"/>
</dbReference>
<protein>
    <recommendedName>
        <fullName evidence="1">E3 ubiquitin-protein ligase listerin</fullName>
        <ecNumber evidence="1">2.3.2.27</ecNumber>
    </recommendedName>
    <alternativeName>
        <fullName evidence="1">RING-type E3 ubiquitin transferase listerin</fullName>
    </alternativeName>
</protein>
<dbReference type="InterPro" id="IPR054478">
    <property type="entry name" value="LTN1_UBC"/>
</dbReference>
<evidence type="ECO:0000313" key="6">
    <source>
        <dbReference type="EMBL" id="KAL0957941.1"/>
    </source>
</evidence>
<keyword evidence="1" id="KW-0479">Metal-binding</keyword>
<comment type="function">
    <text evidence="1">E3 ubiquitin-protein ligase. Component of the ribosome quality control complex (RQC), a ribosome-associated complex that mediates ubiquitination and extraction of incompletely synthesized nascent chains for proteasomal degradation.</text>
</comment>
<dbReference type="Pfam" id="PF22958">
    <property type="entry name" value="Ltn1_1st"/>
    <property type="match status" value="1"/>
</dbReference>
<evidence type="ECO:0000259" key="3">
    <source>
        <dbReference type="Pfam" id="PF22958"/>
    </source>
</evidence>
<proteinExistence type="inferred from homology"/>
<feature type="region of interest" description="Disordered" evidence="2">
    <location>
        <begin position="265"/>
        <end position="304"/>
    </location>
</feature>
<dbReference type="InterPro" id="IPR039795">
    <property type="entry name" value="LTN1/Rkr1"/>
</dbReference>
<comment type="subunit">
    <text evidence="1">Component of the ribosome quality control complex (RQC).</text>
</comment>
<comment type="similarity">
    <text evidence="1">Belongs to the LTN1 family.</text>
</comment>
<evidence type="ECO:0000259" key="4">
    <source>
        <dbReference type="Pfam" id="PF22999"/>
    </source>
</evidence>
<dbReference type="Proteomes" id="UP001556367">
    <property type="component" value="Unassembled WGS sequence"/>
</dbReference>
<gene>
    <name evidence="6" type="ORF">HGRIS_000122</name>
</gene>
<feature type="domain" description="E3 ubiquitin-protein ligase listerin N-terminal" evidence="3">
    <location>
        <begin position="94"/>
        <end position="213"/>
    </location>
</feature>
<dbReference type="Pfam" id="PF22999">
    <property type="entry name" value="LTN1_E3_ligase_6th"/>
    <property type="match status" value="1"/>
</dbReference>
<comment type="pathway">
    <text evidence="1">Protein modification; protein ubiquitination.</text>
</comment>
<feature type="compositionally biased region" description="Basic and acidic residues" evidence="2">
    <location>
        <begin position="414"/>
        <end position="423"/>
    </location>
</feature>
<comment type="caution">
    <text evidence="6">The sequence shown here is derived from an EMBL/GenBank/DDBJ whole genome shotgun (WGS) entry which is preliminary data.</text>
</comment>
<dbReference type="InterPro" id="IPR013083">
    <property type="entry name" value="Znf_RING/FYVE/PHD"/>
</dbReference>
<keyword evidence="1" id="KW-0833">Ubl conjugation pathway</keyword>
<dbReference type="EC" id="2.3.2.27" evidence="1"/>
<keyword evidence="1" id="KW-0808">Transferase</keyword>
<dbReference type="InterPro" id="IPR054476">
    <property type="entry name" value="Ltn1_N"/>
</dbReference>
<dbReference type="PANTHER" id="PTHR12389">
    <property type="entry name" value="ZINC FINGER PROTEIN 294"/>
    <property type="match status" value="1"/>
</dbReference>
<keyword evidence="1" id="KW-0863">Zinc-finger</keyword>
<evidence type="ECO:0000256" key="1">
    <source>
        <dbReference type="RuleBase" id="RU367090"/>
    </source>
</evidence>
<evidence type="ECO:0000256" key="2">
    <source>
        <dbReference type="SAM" id="MobiDB-lite"/>
    </source>
</evidence>
<feature type="region of interest" description="Disordered" evidence="2">
    <location>
        <begin position="1"/>
        <end position="62"/>
    </location>
</feature>
<keyword evidence="7" id="KW-1185">Reference proteome</keyword>
<keyword evidence="1" id="KW-0862">Zinc</keyword>
<comment type="catalytic activity">
    <reaction evidence="1">
        <text>S-ubiquitinyl-[E2 ubiquitin-conjugating enzyme]-L-cysteine + [acceptor protein]-L-lysine = [E2 ubiquitin-conjugating enzyme]-L-cysteine + N(6)-ubiquitinyl-[acceptor protein]-L-lysine.</text>
        <dbReference type="EC" id="2.3.2.27"/>
    </reaction>
</comment>